<evidence type="ECO:0000313" key="4">
    <source>
        <dbReference type="Proteomes" id="UP000302218"/>
    </source>
</evidence>
<feature type="region of interest" description="Disordered" evidence="1">
    <location>
        <begin position="65"/>
        <end position="92"/>
    </location>
</feature>
<organism evidence="3 4">
    <name type="scientific">Natrinema versiforme</name>
    <dbReference type="NCBI Taxonomy" id="88724"/>
    <lineage>
        <taxon>Archaea</taxon>
        <taxon>Methanobacteriati</taxon>
        <taxon>Methanobacteriota</taxon>
        <taxon>Stenosarchaea group</taxon>
        <taxon>Halobacteria</taxon>
        <taxon>Halobacteriales</taxon>
        <taxon>Natrialbaceae</taxon>
        <taxon>Natrinema</taxon>
    </lineage>
</organism>
<dbReference type="AlphaFoldDB" id="A0A4V1FXU3"/>
<evidence type="ECO:0000313" key="3">
    <source>
        <dbReference type="EMBL" id="QCS41094.1"/>
    </source>
</evidence>
<keyword evidence="2" id="KW-0472">Membrane</keyword>
<name>A0A4V1FXU3_9EURY</name>
<dbReference type="RefSeq" id="WP_138243612.1">
    <property type="nucleotide sequence ID" value="NZ_CP040330.1"/>
</dbReference>
<proteinExistence type="predicted"/>
<keyword evidence="2" id="KW-1133">Transmembrane helix</keyword>
<gene>
    <name evidence="3" type="ORF">FEJ81_01555</name>
</gene>
<protein>
    <submittedName>
        <fullName evidence="3">Uncharacterized protein</fullName>
    </submittedName>
</protein>
<accession>A0A4V1FXU3</accession>
<evidence type="ECO:0000256" key="2">
    <source>
        <dbReference type="SAM" id="Phobius"/>
    </source>
</evidence>
<feature type="transmembrane region" description="Helical" evidence="2">
    <location>
        <begin position="38"/>
        <end position="56"/>
    </location>
</feature>
<dbReference type="KEGG" id="nvr:FEJ81_01555"/>
<reference evidence="4" key="1">
    <citation type="submission" date="2019-05" db="EMBL/GenBank/DDBJ databases">
        <title>Genome sequence and methylation pattern of the halophilic Archaeon Natrinema versiforme BOL5-4.</title>
        <authorList>
            <person name="DasSarma P."/>
            <person name="Anton B.P."/>
            <person name="DasSarma S.L."/>
            <person name="Martinez F.L."/>
            <person name="Guzman D."/>
            <person name="Roberts R.J."/>
            <person name="DasSarma S."/>
        </authorList>
    </citation>
    <scope>NUCLEOTIDE SEQUENCE [LARGE SCALE GENOMIC DNA]</scope>
    <source>
        <strain evidence="4">BOL5-4</strain>
    </source>
</reference>
<dbReference type="GeneID" id="40263916"/>
<dbReference type="EMBL" id="CP040330">
    <property type="protein sequence ID" value="QCS41094.1"/>
    <property type="molecule type" value="Genomic_DNA"/>
</dbReference>
<evidence type="ECO:0000256" key="1">
    <source>
        <dbReference type="SAM" id="MobiDB-lite"/>
    </source>
</evidence>
<keyword evidence="2" id="KW-0812">Transmembrane</keyword>
<dbReference type="Proteomes" id="UP000302218">
    <property type="component" value="Chromosome"/>
</dbReference>
<dbReference type="OrthoDB" id="203251at2157"/>
<sequence>MLWRPLLLTGLVYTAIFGSLSALVYWDANRCRLESPAKWAGFVFFSGGTGFLLYIVDSDDETRVDGEADPFSLPGSMATDRRDGSLDSDDTE</sequence>
<feature type="transmembrane region" description="Helical" evidence="2">
    <location>
        <begin position="6"/>
        <end position="26"/>
    </location>
</feature>